<evidence type="ECO:0000313" key="1">
    <source>
        <dbReference type="EMBL" id="MFN2975135.1"/>
    </source>
</evidence>
<organism evidence="1 2">
    <name type="scientific">Terriglobus aquaticus</name>
    <dbReference type="NCBI Taxonomy" id="940139"/>
    <lineage>
        <taxon>Bacteria</taxon>
        <taxon>Pseudomonadati</taxon>
        <taxon>Acidobacteriota</taxon>
        <taxon>Terriglobia</taxon>
        <taxon>Terriglobales</taxon>
        <taxon>Acidobacteriaceae</taxon>
        <taxon>Terriglobus</taxon>
    </lineage>
</organism>
<gene>
    <name evidence="1" type="ORF">ACK2TP_05115</name>
</gene>
<accession>A0ABW9KKR0</accession>
<comment type="caution">
    <text evidence="1">The sequence shown here is derived from an EMBL/GenBank/DDBJ whole genome shotgun (WGS) entry which is preliminary data.</text>
</comment>
<dbReference type="Proteomes" id="UP001634747">
    <property type="component" value="Unassembled WGS sequence"/>
</dbReference>
<evidence type="ECO:0000313" key="2">
    <source>
        <dbReference type="Proteomes" id="UP001634747"/>
    </source>
</evidence>
<reference evidence="1 2" key="1">
    <citation type="submission" date="2024-12" db="EMBL/GenBank/DDBJ databases">
        <authorList>
            <person name="Lee Y."/>
        </authorList>
    </citation>
    <scope>NUCLEOTIDE SEQUENCE [LARGE SCALE GENOMIC DNA]</scope>
    <source>
        <strain evidence="1 2">03SUJ4</strain>
    </source>
</reference>
<dbReference type="EMBL" id="JBJYXY010000001">
    <property type="protein sequence ID" value="MFN2975135.1"/>
    <property type="molecule type" value="Genomic_DNA"/>
</dbReference>
<dbReference type="RefSeq" id="WP_263413331.1">
    <property type="nucleotide sequence ID" value="NZ_BAABBH010000001.1"/>
</dbReference>
<proteinExistence type="predicted"/>
<sequence length="402" mass="43801">MLAGQSTGCRNRRFTFLTKSRHRTLTSFEEHADVAQPALAEDALAPGVFTNARRMHMPSVVNIVVLDIANLSLPDQMYLSTQMERCIEHLPAGVPLAMYLNTGLHSVLLQDFTANHDRLLDAVHRALPHFAALGRERFTDITTLRGIAVDFAGIPGRKNVLWFSGGSALSLNPTGMVATPSAELRLVYDELEAARVAVYPIDARGLLVGSTLPVLSAQHGLMEDVATATGGLPFYNNNGVWQAAIRDLLSGSNFYTLSYTPKNLKFDNRWHRVRVTVDGPYTLSYRQGYFADGSNITVPAGARTRLLAGNRTEQVEQRTPIVFRAEVKPVAPGALHPGERPPAPGQTRYSIDYLIPGKALSVKQQGAEADAVVGVGFLALDRDGRPLVQHASASPFPSIRRS</sequence>
<dbReference type="InterPro" id="IPR017802">
    <property type="entry name" value="VWFA-rel_acidobac-type"/>
</dbReference>
<protein>
    <submittedName>
        <fullName evidence="1">VWA domain-containing protein</fullName>
    </submittedName>
</protein>
<dbReference type="NCBIfam" id="TIGR03436">
    <property type="entry name" value="acidobact_VWFA"/>
    <property type="match status" value="1"/>
</dbReference>
<keyword evidence="2" id="KW-1185">Reference proteome</keyword>
<name>A0ABW9KKR0_9BACT</name>